<dbReference type="GO" id="GO:0000155">
    <property type="term" value="F:phosphorelay sensor kinase activity"/>
    <property type="evidence" value="ECO:0007669"/>
    <property type="project" value="InterPro"/>
</dbReference>
<keyword evidence="7" id="KW-0067">ATP-binding</keyword>
<dbReference type="InterPro" id="IPR013656">
    <property type="entry name" value="PAS_4"/>
</dbReference>
<dbReference type="PROSITE" id="PS50112">
    <property type="entry name" value="PAS"/>
    <property type="match status" value="1"/>
</dbReference>
<dbReference type="PRINTS" id="PR00344">
    <property type="entry name" value="BCTRLSENSOR"/>
</dbReference>
<dbReference type="InterPro" id="IPR004358">
    <property type="entry name" value="Sig_transdc_His_kin-like_C"/>
</dbReference>
<dbReference type="Pfam" id="PF02518">
    <property type="entry name" value="HATPase_c"/>
    <property type="match status" value="1"/>
</dbReference>
<evidence type="ECO:0000259" key="12">
    <source>
        <dbReference type="PROSITE" id="PS50113"/>
    </source>
</evidence>
<dbReference type="GO" id="GO:0005524">
    <property type="term" value="F:ATP binding"/>
    <property type="evidence" value="ECO:0007669"/>
    <property type="project" value="UniProtKB-KW"/>
</dbReference>
<gene>
    <name evidence="13" type="primary">zraS_6</name>
    <name evidence="13" type="ORF">K239x_45120</name>
</gene>
<sequence>MFSADDSRSVRRFAIGLAILSLLTLSVTAWIWINVRHEQQIVGQLIGHLRGNDFEVAEELQSELSVQSELSLLLVLNAIATAVVLSFVVRGYFSSQRSLRDAKELSADILASMDSGVITTDQEGTIISVNPRGEQLVGLESRAPQISISDVHSQHSLLCEITEAVQKYGQPIRDRDYHVTNDGHTRTLRAGCTVLRSRDGENVGLVIHVRDVSERRLMEERLRRMERYMSLGSLAAGLQHEIKNPLSALSLHIQLLCERLGKETGDAETAESLDILNTEVKRIGGVLDSFRNYASIHDIGRSPVDVALLIEKLVRLIRLDAEAKGVKIKVDLPTEMVGLIQADEVRLQQVILNLAINGIAAMPSGGVLVFKLSGQDDDICIEVSDTGGGIPDDIQGKIFDPYFTTRSEGTGMGLALCDKIIRQHDGSIDFATDKDGTTFTVRLPKVDAANVSAPSADHDVPTLY</sequence>
<feature type="transmembrane region" description="Helical" evidence="9">
    <location>
        <begin position="12"/>
        <end position="33"/>
    </location>
</feature>
<evidence type="ECO:0000259" key="11">
    <source>
        <dbReference type="PROSITE" id="PS50112"/>
    </source>
</evidence>
<evidence type="ECO:0000256" key="1">
    <source>
        <dbReference type="ARBA" id="ARBA00000085"/>
    </source>
</evidence>
<feature type="domain" description="PAC" evidence="12">
    <location>
        <begin position="170"/>
        <end position="224"/>
    </location>
</feature>
<dbReference type="CDD" id="cd00130">
    <property type="entry name" value="PAS"/>
    <property type="match status" value="1"/>
</dbReference>
<keyword evidence="6" id="KW-0418">Kinase</keyword>
<dbReference type="SUPFAM" id="SSF47384">
    <property type="entry name" value="Homodimeric domain of signal transducing histidine kinase"/>
    <property type="match status" value="1"/>
</dbReference>
<dbReference type="PROSITE" id="PS50109">
    <property type="entry name" value="HIS_KIN"/>
    <property type="match status" value="1"/>
</dbReference>
<dbReference type="CDD" id="cd00082">
    <property type="entry name" value="HisKA"/>
    <property type="match status" value="1"/>
</dbReference>
<keyword evidence="14" id="KW-1185">Reference proteome</keyword>
<dbReference type="InterPro" id="IPR005467">
    <property type="entry name" value="His_kinase_dom"/>
</dbReference>
<comment type="catalytic activity">
    <reaction evidence="1">
        <text>ATP + protein L-histidine = ADP + protein N-phospho-L-histidine.</text>
        <dbReference type="EC" id="2.7.13.3"/>
    </reaction>
</comment>
<keyword evidence="5" id="KW-0547">Nucleotide-binding</keyword>
<dbReference type="EC" id="2.7.13.3" evidence="2"/>
<dbReference type="Proteomes" id="UP000319817">
    <property type="component" value="Chromosome"/>
</dbReference>
<dbReference type="RefSeq" id="WP_145420392.1">
    <property type="nucleotide sequence ID" value="NZ_CP036526.1"/>
</dbReference>
<dbReference type="InterPro" id="IPR036097">
    <property type="entry name" value="HisK_dim/P_sf"/>
</dbReference>
<dbReference type="Pfam" id="PF00512">
    <property type="entry name" value="HisKA"/>
    <property type="match status" value="1"/>
</dbReference>
<feature type="domain" description="PAS" evidence="11">
    <location>
        <begin position="102"/>
        <end position="140"/>
    </location>
</feature>
<evidence type="ECO:0000313" key="14">
    <source>
        <dbReference type="Proteomes" id="UP000319817"/>
    </source>
</evidence>
<evidence type="ECO:0000256" key="5">
    <source>
        <dbReference type="ARBA" id="ARBA00022741"/>
    </source>
</evidence>
<organism evidence="13 14">
    <name type="scientific">Stieleria marina</name>
    <dbReference type="NCBI Taxonomy" id="1930275"/>
    <lineage>
        <taxon>Bacteria</taxon>
        <taxon>Pseudomonadati</taxon>
        <taxon>Planctomycetota</taxon>
        <taxon>Planctomycetia</taxon>
        <taxon>Pirellulales</taxon>
        <taxon>Pirellulaceae</taxon>
        <taxon>Stieleria</taxon>
    </lineage>
</organism>
<keyword evidence="8" id="KW-0902">Two-component regulatory system</keyword>
<dbReference type="Gene3D" id="1.10.287.130">
    <property type="match status" value="1"/>
</dbReference>
<evidence type="ECO:0000256" key="7">
    <source>
        <dbReference type="ARBA" id="ARBA00022840"/>
    </source>
</evidence>
<keyword evidence="4 13" id="KW-0808">Transferase</keyword>
<dbReference type="SUPFAM" id="SSF55874">
    <property type="entry name" value="ATPase domain of HSP90 chaperone/DNA topoisomerase II/histidine kinase"/>
    <property type="match status" value="1"/>
</dbReference>
<dbReference type="AlphaFoldDB" id="A0A517NZG1"/>
<dbReference type="SUPFAM" id="SSF55785">
    <property type="entry name" value="PYP-like sensor domain (PAS domain)"/>
    <property type="match status" value="1"/>
</dbReference>
<dbReference type="EMBL" id="CP036526">
    <property type="protein sequence ID" value="QDT12502.1"/>
    <property type="molecule type" value="Genomic_DNA"/>
</dbReference>
<dbReference type="SMART" id="SM00388">
    <property type="entry name" value="HisKA"/>
    <property type="match status" value="1"/>
</dbReference>
<dbReference type="SMART" id="SM00091">
    <property type="entry name" value="PAS"/>
    <property type="match status" value="1"/>
</dbReference>
<name>A0A517NZG1_9BACT</name>
<reference evidence="13 14" key="1">
    <citation type="submission" date="2019-02" db="EMBL/GenBank/DDBJ databases">
        <title>Deep-cultivation of Planctomycetes and their phenomic and genomic characterization uncovers novel biology.</title>
        <authorList>
            <person name="Wiegand S."/>
            <person name="Jogler M."/>
            <person name="Boedeker C."/>
            <person name="Pinto D."/>
            <person name="Vollmers J."/>
            <person name="Rivas-Marin E."/>
            <person name="Kohn T."/>
            <person name="Peeters S.H."/>
            <person name="Heuer A."/>
            <person name="Rast P."/>
            <person name="Oberbeckmann S."/>
            <person name="Bunk B."/>
            <person name="Jeske O."/>
            <person name="Meyerdierks A."/>
            <person name="Storesund J.E."/>
            <person name="Kallscheuer N."/>
            <person name="Luecker S."/>
            <person name="Lage O.M."/>
            <person name="Pohl T."/>
            <person name="Merkel B.J."/>
            <person name="Hornburger P."/>
            <person name="Mueller R.-W."/>
            <person name="Bruemmer F."/>
            <person name="Labrenz M."/>
            <person name="Spormann A.M."/>
            <person name="Op den Camp H."/>
            <person name="Overmann J."/>
            <person name="Amann R."/>
            <person name="Jetten M.S.M."/>
            <person name="Mascher T."/>
            <person name="Medema M.H."/>
            <person name="Devos D.P."/>
            <person name="Kaster A.-K."/>
            <person name="Ovreas L."/>
            <person name="Rohde M."/>
            <person name="Galperin M.Y."/>
            <person name="Jogler C."/>
        </authorList>
    </citation>
    <scope>NUCLEOTIDE SEQUENCE [LARGE SCALE GENOMIC DNA]</scope>
    <source>
        <strain evidence="13 14">K23_9</strain>
    </source>
</reference>
<dbReference type="InterPro" id="IPR003594">
    <property type="entry name" value="HATPase_dom"/>
</dbReference>
<protein>
    <recommendedName>
        <fullName evidence="2">histidine kinase</fullName>
        <ecNumber evidence="2">2.7.13.3</ecNumber>
    </recommendedName>
</protein>
<dbReference type="OrthoDB" id="9815750at2"/>
<accession>A0A517NZG1</accession>
<dbReference type="Gene3D" id="3.30.565.10">
    <property type="entry name" value="Histidine kinase-like ATPase, C-terminal domain"/>
    <property type="match status" value="1"/>
</dbReference>
<feature type="transmembrane region" description="Helical" evidence="9">
    <location>
        <begin position="70"/>
        <end position="93"/>
    </location>
</feature>
<dbReference type="InterPro" id="IPR000700">
    <property type="entry name" value="PAS-assoc_C"/>
</dbReference>
<evidence type="ECO:0000256" key="3">
    <source>
        <dbReference type="ARBA" id="ARBA00022553"/>
    </source>
</evidence>
<dbReference type="PANTHER" id="PTHR43065">
    <property type="entry name" value="SENSOR HISTIDINE KINASE"/>
    <property type="match status" value="1"/>
</dbReference>
<evidence type="ECO:0000256" key="2">
    <source>
        <dbReference type="ARBA" id="ARBA00012438"/>
    </source>
</evidence>
<keyword evidence="9" id="KW-0812">Transmembrane</keyword>
<evidence type="ECO:0000259" key="10">
    <source>
        <dbReference type="PROSITE" id="PS50109"/>
    </source>
</evidence>
<dbReference type="SMART" id="SM00387">
    <property type="entry name" value="HATPase_c"/>
    <property type="match status" value="1"/>
</dbReference>
<dbReference type="InterPro" id="IPR035965">
    <property type="entry name" value="PAS-like_dom_sf"/>
</dbReference>
<proteinExistence type="predicted"/>
<evidence type="ECO:0000256" key="4">
    <source>
        <dbReference type="ARBA" id="ARBA00022679"/>
    </source>
</evidence>
<feature type="domain" description="Histidine kinase" evidence="10">
    <location>
        <begin position="237"/>
        <end position="447"/>
    </location>
</feature>
<keyword evidence="9" id="KW-0472">Membrane</keyword>
<dbReference type="PANTHER" id="PTHR43065:SF10">
    <property type="entry name" value="PEROXIDE STRESS-ACTIVATED HISTIDINE KINASE MAK3"/>
    <property type="match status" value="1"/>
</dbReference>
<dbReference type="InterPro" id="IPR000014">
    <property type="entry name" value="PAS"/>
</dbReference>
<keyword evidence="9" id="KW-1133">Transmembrane helix</keyword>
<dbReference type="InterPro" id="IPR003661">
    <property type="entry name" value="HisK_dim/P_dom"/>
</dbReference>
<dbReference type="NCBIfam" id="TIGR00229">
    <property type="entry name" value="sensory_box"/>
    <property type="match status" value="1"/>
</dbReference>
<dbReference type="Gene3D" id="3.30.450.20">
    <property type="entry name" value="PAS domain"/>
    <property type="match status" value="1"/>
</dbReference>
<dbReference type="PROSITE" id="PS50113">
    <property type="entry name" value="PAC"/>
    <property type="match status" value="1"/>
</dbReference>
<evidence type="ECO:0000256" key="6">
    <source>
        <dbReference type="ARBA" id="ARBA00022777"/>
    </source>
</evidence>
<evidence type="ECO:0000313" key="13">
    <source>
        <dbReference type="EMBL" id="QDT12502.1"/>
    </source>
</evidence>
<dbReference type="InterPro" id="IPR036890">
    <property type="entry name" value="HATPase_C_sf"/>
</dbReference>
<dbReference type="Pfam" id="PF08448">
    <property type="entry name" value="PAS_4"/>
    <property type="match status" value="1"/>
</dbReference>
<evidence type="ECO:0000256" key="9">
    <source>
        <dbReference type="SAM" id="Phobius"/>
    </source>
</evidence>
<keyword evidence="3" id="KW-0597">Phosphoprotein</keyword>
<evidence type="ECO:0000256" key="8">
    <source>
        <dbReference type="ARBA" id="ARBA00023012"/>
    </source>
</evidence>